<evidence type="ECO:0000256" key="3">
    <source>
        <dbReference type="ARBA" id="ARBA00023145"/>
    </source>
</evidence>
<comment type="caution">
    <text evidence="5">The sequence shown here is derived from an EMBL/GenBank/DDBJ whole genome shotgun (WGS) entry which is preliminary data.</text>
</comment>
<evidence type="ECO:0000256" key="1">
    <source>
        <dbReference type="ARBA" id="ARBA00006586"/>
    </source>
</evidence>
<keyword evidence="4" id="KW-0175">Coiled coil</keyword>
<accession>A0AAV7Z5Z7</accession>
<proteinExistence type="inferred from homology"/>
<evidence type="ECO:0000256" key="2">
    <source>
        <dbReference type="ARBA" id="ARBA00022801"/>
    </source>
</evidence>
<dbReference type="InterPro" id="IPR014395">
    <property type="entry name" value="Pen/GL7ACA/AHL_acylase"/>
</dbReference>
<dbReference type="PIRSF" id="PIRSF001227">
    <property type="entry name" value="Pen_acylase"/>
    <property type="match status" value="1"/>
</dbReference>
<dbReference type="Gene3D" id="2.30.120.10">
    <property type="match status" value="1"/>
</dbReference>
<dbReference type="PANTHER" id="PTHR34218:SF4">
    <property type="entry name" value="ACYL-HOMOSERINE LACTONE ACYLASE QUIP"/>
    <property type="match status" value="1"/>
</dbReference>
<organism evidence="5 6">
    <name type="scientific">Anaeramoeba flamelloides</name>
    <dbReference type="NCBI Taxonomy" id="1746091"/>
    <lineage>
        <taxon>Eukaryota</taxon>
        <taxon>Metamonada</taxon>
        <taxon>Anaeramoebidae</taxon>
        <taxon>Anaeramoeba</taxon>
    </lineage>
</organism>
<protein>
    <submittedName>
        <fullName evidence="5">Peptidase s45 penicillin amidase</fullName>
    </submittedName>
</protein>
<dbReference type="Gene3D" id="1.10.439.10">
    <property type="entry name" value="Penicillin Amidohydrolase, domain 1"/>
    <property type="match status" value="1"/>
</dbReference>
<dbReference type="InterPro" id="IPR002692">
    <property type="entry name" value="S45"/>
</dbReference>
<keyword evidence="2" id="KW-0378">Hydrolase</keyword>
<keyword evidence="3" id="KW-0865">Zymogen</keyword>
<dbReference type="EMBL" id="JANTQA010000040">
    <property type="protein sequence ID" value="KAJ3435505.1"/>
    <property type="molecule type" value="Genomic_DNA"/>
</dbReference>
<comment type="similarity">
    <text evidence="1">Belongs to the peptidase S45 family.</text>
</comment>
<name>A0AAV7Z5Z7_9EUKA</name>
<dbReference type="GO" id="GO:0017000">
    <property type="term" value="P:antibiotic biosynthetic process"/>
    <property type="evidence" value="ECO:0007669"/>
    <property type="project" value="InterPro"/>
</dbReference>
<dbReference type="PANTHER" id="PTHR34218">
    <property type="entry name" value="PEPTIDASE S45 PENICILLIN AMIDASE"/>
    <property type="match status" value="1"/>
</dbReference>
<dbReference type="InterPro" id="IPR023343">
    <property type="entry name" value="Penicillin_amidase_dom1"/>
</dbReference>
<dbReference type="AlphaFoldDB" id="A0AAV7Z5Z7"/>
<reference evidence="5" key="1">
    <citation type="submission" date="2022-08" db="EMBL/GenBank/DDBJ databases">
        <title>Novel sulphate-reducing endosymbionts in the free-living metamonad Anaeramoeba.</title>
        <authorList>
            <person name="Jerlstrom-Hultqvist J."/>
            <person name="Cepicka I."/>
            <person name="Gallot-Lavallee L."/>
            <person name="Salas-Leiva D."/>
            <person name="Curtis B.A."/>
            <person name="Zahonova K."/>
            <person name="Pipaliya S."/>
            <person name="Dacks J."/>
            <person name="Roger A.J."/>
        </authorList>
    </citation>
    <scope>NUCLEOTIDE SEQUENCE</scope>
    <source>
        <strain evidence="5">Busselton2</strain>
    </source>
</reference>
<sequence>MKFLIFSFVLAIAYLVYKYRTKLLANYFRLLSKKALPNYSGTIYVEDYLTNPVDVSRDKYGVPHIIAKNETDLYFVMGYCQAQDRFFQMDLARRIVSGRLSEVMGKNETVLASDIHFRTLGLNKLALQDYENCTKEGKKYLENFVAGINYCIKEQKRNKKVPAEYKLVKIEQESWEAKDTFLVLRLLGLQMNYGFICDVIRKEMISQFGADPFNELETFKDFPKSKLFEGTDFDFGELCKNFSSGNSNLMSMDFSGSNAYAVSGKYTSTGKPILVSDPHLAASNPSPFYWYHLTVEQENENEENEEKEEKEEEEEVRIIGATVPGLPSIVIGRNQSVAWGITLGHTQSENIFAEKVKGKQYFYDNEWVDGEIVQEKIMIKGEKNPHIINVMKTHHGPILFYDPLNNDHKDEEQVKISFWGNSIEPSKPNKNLFSTLRKLTKSQNVYEFRKILKDVESMSVNIVYADQEGNIAHQLTGKYPEKMENHQMHPIYPGWLPEFDFEKYIPFEELPHFINPECGYCVSSNNRHKGEWPFLGKNYVSSSRSDRISELIEEMIKTNTENKKKINRKDLFNIVWDVYSRSGFQLVKILEKKYDNFLSSHQKEQIPIMWQQMKKWDGMMEKDSVGASLYETIRTQLIKTILFAKLDRNLAMLISGKTFNSVIQDHTSWIVFGYQIVNNLVEDSEKSWWVQQQETSMETILENAFMDTLQFWEKKKGLSISQIEKWTYGKIHKYELHHMFSKKVKAAKLAFNSKTVEYGGNYETVRLQSTCECFPIQSQITSGVRAVFDLNDKTNTEYILSSGNSSNSASEFNLNHFDLTLKKSLVNAYWEKDDYLKNEKYHLQLSPQNKNQSEKRKEK</sequence>
<evidence type="ECO:0000313" key="5">
    <source>
        <dbReference type="EMBL" id="KAJ3435505.1"/>
    </source>
</evidence>
<dbReference type="GO" id="GO:0016811">
    <property type="term" value="F:hydrolase activity, acting on carbon-nitrogen (but not peptide) bonds, in linear amides"/>
    <property type="evidence" value="ECO:0007669"/>
    <property type="project" value="InterPro"/>
</dbReference>
<dbReference type="Gene3D" id="1.10.1400.10">
    <property type="match status" value="1"/>
</dbReference>
<evidence type="ECO:0000256" key="4">
    <source>
        <dbReference type="SAM" id="Coils"/>
    </source>
</evidence>
<dbReference type="CDD" id="cd03747">
    <property type="entry name" value="Ntn_PGA_like"/>
    <property type="match status" value="1"/>
</dbReference>
<dbReference type="InterPro" id="IPR043147">
    <property type="entry name" value="Penicillin_amidase_A-knob"/>
</dbReference>
<dbReference type="Gene3D" id="3.60.20.10">
    <property type="entry name" value="Glutamine Phosphoribosylpyrophosphate, subunit 1, domain 1"/>
    <property type="match status" value="1"/>
</dbReference>
<dbReference type="SUPFAM" id="SSF56235">
    <property type="entry name" value="N-terminal nucleophile aminohydrolases (Ntn hydrolases)"/>
    <property type="match status" value="1"/>
</dbReference>
<evidence type="ECO:0000313" key="6">
    <source>
        <dbReference type="Proteomes" id="UP001146793"/>
    </source>
</evidence>
<feature type="coiled-coil region" evidence="4">
    <location>
        <begin position="292"/>
        <end position="319"/>
    </location>
</feature>
<gene>
    <name evidence="5" type="ORF">M0812_19693</name>
</gene>
<dbReference type="Proteomes" id="UP001146793">
    <property type="component" value="Unassembled WGS sequence"/>
</dbReference>
<dbReference type="InterPro" id="IPR043146">
    <property type="entry name" value="Penicillin_amidase_N_B-knob"/>
</dbReference>
<dbReference type="Pfam" id="PF01804">
    <property type="entry name" value="Penicil_amidase"/>
    <property type="match status" value="1"/>
</dbReference>
<dbReference type="InterPro" id="IPR029055">
    <property type="entry name" value="Ntn_hydrolases_N"/>
</dbReference>